<dbReference type="Proteomes" id="UP000295281">
    <property type="component" value="Unassembled WGS sequence"/>
</dbReference>
<accession>A0A4R6V4K0</accession>
<evidence type="ECO:0000259" key="5">
    <source>
        <dbReference type="PROSITE" id="PS50893"/>
    </source>
</evidence>
<gene>
    <name evidence="6" type="ORF">EV190_101446</name>
</gene>
<keyword evidence="2" id="KW-0547">Nucleotide-binding</keyword>
<dbReference type="InterPro" id="IPR027417">
    <property type="entry name" value="P-loop_NTPase"/>
</dbReference>
<dbReference type="RefSeq" id="WP_133739692.1">
    <property type="nucleotide sequence ID" value="NZ_SNYN01000001.1"/>
</dbReference>
<dbReference type="Pfam" id="PF00005">
    <property type="entry name" value="ABC_tran"/>
    <property type="match status" value="1"/>
</dbReference>
<name>A0A4R6V4K0_9ACTN</name>
<dbReference type="GO" id="GO:0016887">
    <property type="term" value="F:ATP hydrolysis activity"/>
    <property type="evidence" value="ECO:0007669"/>
    <property type="project" value="InterPro"/>
</dbReference>
<reference evidence="6 7" key="1">
    <citation type="submission" date="2019-03" db="EMBL/GenBank/DDBJ databases">
        <title>Genomic Encyclopedia of Type Strains, Phase IV (KMG-IV): sequencing the most valuable type-strain genomes for metagenomic binning, comparative biology and taxonomic classification.</title>
        <authorList>
            <person name="Goeker M."/>
        </authorList>
    </citation>
    <scope>NUCLEOTIDE SEQUENCE [LARGE SCALE GENOMIC DNA]</scope>
    <source>
        <strain evidence="6 7">DSM 46770</strain>
    </source>
</reference>
<dbReference type="AlphaFoldDB" id="A0A4R6V4K0"/>
<dbReference type="SMART" id="SM00382">
    <property type="entry name" value="AAA"/>
    <property type="match status" value="1"/>
</dbReference>
<evidence type="ECO:0000256" key="1">
    <source>
        <dbReference type="ARBA" id="ARBA00022448"/>
    </source>
</evidence>
<dbReference type="PROSITE" id="PS50893">
    <property type="entry name" value="ABC_TRANSPORTER_2"/>
    <property type="match status" value="1"/>
</dbReference>
<evidence type="ECO:0000256" key="2">
    <source>
        <dbReference type="ARBA" id="ARBA00022741"/>
    </source>
</evidence>
<protein>
    <submittedName>
        <fullName evidence="6">ABC transporter family protein</fullName>
    </submittedName>
</protein>
<feature type="domain" description="ABC transporter" evidence="5">
    <location>
        <begin position="1"/>
        <end position="221"/>
    </location>
</feature>
<keyword evidence="1" id="KW-0813">Transport</keyword>
<dbReference type="OrthoDB" id="5182800at2"/>
<dbReference type="EMBL" id="SNYN01000001">
    <property type="protein sequence ID" value="TDQ55123.1"/>
    <property type="molecule type" value="Genomic_DNA"/>
</dbReference>
<evidence type="ECO:0000313" key="6">
    <source>
        <dbReference type="EMBL" id="TDQ55123.1"/>
    </source>
</evidence>
<dbReference type="InterPro" id="IPR051782">
    <property type="entry name" value="ABC_Transporter_VariousFunc"/>
</dbReference>
<sequence length="281" mass="29528">MLLERVGKRYHPRAPWVLRDIDLHLPESSLVRISGGNGGGKSTLLRLLAGVSAPTAGSVRNRPRTAYVPERFPPALPFDAARYLRHLGRVHGLGAAEAARRADHWTERLGLGDHARSPLRQLSKGTSQKVAVAQALMAEPGLLVLDEAWTGLDAGSRAVLDAAVLDRVAAGGRAVFVDHDPRRLAGRVDAAYAVTGTGLRPVGTAPAPPPGARVLIEVDGLGPEPLPALPGSPEVTPATSGRTRLTVSEHHSDALLRALLDLPSAPHVRAVRGATDPGESA</sequence>
<evidence type="ECO:0000256" key="3">
    <source>
        <dbReference type="ARBA" id="ARBA00022840"/>
    </source>
</evidence>
<evidence type="ECO:0000256" key="4">
    <source>
        <dbReference type="SAM" id="MobiDB-lite"/>
    </source>
</evidence>
<organism evidence="6 7">
    <name type="scientific">Actinorugispora endophytica</name>
    <dbReference type="NCBI Taxonomy" id="1605990"/>
    <lineage>
        <taxon>Bacteria</taxon>
        <taxon>Bacillati</taxon>
        <taxon>Actinomycetota</taxon>
        <taxon>Actinomycetes</taxon>
        <taxon>Streptosporangiales</taxon>
        <taxon>Nocardiopsidaceae</taxon>
        <taxon>Actinorugispora</taxon>
    </lineage>
</organism>
<dbReference type="Gene3D" id="3.40.50.300">
    <property type="entry name" value="P-loop containing nucleotide triphosphate hydrolases"/>
    <property type="match status" value="1"/>
</dbReference>
<dbReference type="GO" id="GO:0005524">
    <property type="term" value="F:ATP binding"/>
    <property type="evidence" value="ECO:0007669"/>
    <property type="project" value="UniProtKB-KW"/>
</dbReference>
<dbReference type="PANTHER" id="PTHR42939">
    <property type="entry name" value="ABC TRANSPORTER ATP-BINDING PROTEIN ALBC-RELATED"/>
    <property type="match status" value="1"/>
</dbReference>
<evidence type="ECO:0000313" key="7">
    <source>
        <dbReference type="Proteomes" id="UP000295281"/>
    </source>
</evidence>
<feature type="region of interest" description="Disordered" evidence="4">
    <location>
        <begin position="223"/>
        <end position="242"/>
    </location>
</feature>
<dbReference type="SUPFAM" id="SSF52540">
    <property type="entry name" value="P-loop containing nucleoside triphosphate hydrolases"/>
    <property type="match status" value="1"/>
</dbReference>
<keyword evidence="7" id="KW-1185">Reference proteome</keyword>
<dbReference type="InterPro" id="IPR003439">
    <property type="entry name" value="ABC_transporter-like_ATP-bd"/>
</dbReference>
<keyword evidence="3" id="KW-0067">ATP-binding</keyword>
<comment type="caution">
    <text evidence="6">The sequence shown here is derived from an EMBL/GenBank/DDBJ whole genome shotgun (WGS) entry which is preliminary data.</text>
</comment>
<proteinExistence type="predicted"/>
<dbReference type="InterPro" id="IPR003593">
    <property type="entry name" value="AAA+_ATPase"/>
</dbReference>
<dbReference type="PANTHER" id="PTHR42939:SF1">
    <property type="entry name" value="ABC TRANSPORTER ATP-BINDING PROTEIN ALBC-RELATED"/>
    <property type="match status" value="1"/>
</dbReference>